<evidence type="ECO:0000313" key="3">
    <source>
        <dbReference type="Proteomes" id="UP001291309"/>
    </source>
</evidence>
<name>A0ABU5H9Z7_9BACT</name>
<feature type="compositionally biased region" description="Basic and acidic residues" evidence="1">
    <location>
        <begin position="51"/>
        <end position="72"/>
    </location>
</feature>
<feature type="region of interest" description="Disordered" evidence="1">
    <location>
        <begin position="34"/>
        <end position="79"/>
    </location>
</feature>
<sequence>MRDPRDRQDLACLGLMVLVYGLVVGPVVHAVVEHGGHAHGTSEQPHGHAHPHGEDPPGHEHGPAKDSREQGAGHHHPLGSVEHLQAVAVWSAAVLAPVVRWVRLPAKVFHGPLRRPGAPARLTAMPQGP</sequence>
<evidence type="ECO:0000313" key="2">
    <source>
        <dbReference type="EMBL" id="MDY7230312.1"/>
    </source>
</evidence>
<protein>
    <recommendedName>
        <fullName evidence="4">Cobalt transporter</fullName>
    </recommendedName>
</protein>
<dbReference type="Proteomes" id="UP001291309">
    <property type="component" value="Unassembled WGS sequence"/>
</dbReference>
<comment type="caution">
    <text evidence="2">The sequence shown here is derived from an EMBL/GenBank/DDBJ whole genome shotgun (WGS) entry which is preliminary data.</text>
</comment>
<accession>A0ABU5H9Z7</accession>
<proteinExistence type="predicted"/>
<dbReference type="EMBL" id="JAXIVS010000010">
    <property type="protein sequence ID" value="MDY7230312.1"/>
    <property type="molecule type" value="Genomic_DNA"/>
</dbReference>
<evidence type="ECO:0000256" key="1">
    <source>
        <dbReference type="SAM" id="MobiDB-lite"/>
    </source>
</evidence>
<gene>
    <name evidence="2" type="ORF">SYV04_28200</name>
</gene>
<dbReference type="RefSeq" id="WP_321549032.1">
    <property type="nucleotide sequence ID" value="NZ_JAXIVS010000010.1"/>
</dbReference>
<reference evidence="2 3" key="1">
    <citation type="submission" date="2023-12" db="EMBL/GenBank/DDBJ databases">
        <title>the genome sequence of Hyalangium sp. s54d21.</title>
        <authorList>
            <person name="Zhang X."/>
        </authorList>
    </citation>
    <scope>NUCLEOTIDE SEQUENCE [LARGE SCALE GENOMIC DNA]</scope>
    <source>
        <strain evidence="3">s54d21</strain>
    </source>
</reference>
<evidence type="ECO:0008006" key="4">
    <source>
        <dbReference type="Google" id="ProtNLM"/>
    </source>
</evidence>
<organism evidence="2 3">
    <name type="scientific">Hyalangium rubrum</name>
    <dbReference type="NCBI Taxonomy" id="3103134"/>
    <lineage>
        <taxon>Bacteria</taxon>
        <taxon>Pseudomonadati</taxon>
        <taxon>Myxococcota</taxon>
        <taxon>Myxococcia</taxon>
        <taxon>Myxococcales</taxon>
        <taxon>Cystobacterineae</taxon>
        <taxon>Archangiaceae</taxon>
        <taxon>Hyalangium</taxon>
    </lineage>
</organism>
<keyword evidence="3" id="KW-1185">Reference proteome</keyword>